<feature type="region of interest" description="Disordered" evidence="3">
    <location>
        <begin position="36"/>
        <end position="55"/>
    </location>
</feature>
<keyword evidence="2" id="KW-0560">Oxidoreductase</keyword>
<dbReference type="OrthoDB" id="4640500at2"/>
<sequence>MWDDELDVVCCGSGSGALAAAIAAADADLDVDIARGTRPSAGPSGSAAPWLGRGIDDPETREYLDELVADQDPSLKDSGDTDIEVRTLRRLSPASPRTPVATFRGADLRDWAGQCLRSPYGLLYTRLTERGGMPMETDAGEIIEAKVLGSIGIAAGAVASAAVNDWLLTQVRERDIPSFDDTALERIVFEEGEIVGVVLTTPSGSRNVRVRHGVAMSTDVGTAGAETTRRFETAQTLRVALVGRGASRFSRVELLTTSPDGRRADLALGDGEPRSHARSS</sequence>
<dbReference type="KEGG" id="mgo:AFA91_28280"/>
<reference evidence="5 6" key="1">
    <citation type="submission" date="2015-07" db="EMBL/GenBank/DDBJ databases">
        <title>Complete genome sequence of Mycobacterium goodii X7B, a facultative thermophilic biodesulfurizing bacterium.</title>
        <authorList>
            <person name="Yu B."/>
            <person name="Li F."/>
            <person name="Xu P."/>
        </authorList>
    </citation>
    <scope>NUCLEOTIDE SEQUENCE [LARGE SCALE GENOMIC DNA]</scope>
    <source>
        <strain evidence="5 6">X7B</strain>
    </source>
</reference>
<dbReference type="InterPro" id="IPR036188">
    <property type="entry name" value="FAD/NAD-bd_sf"/>
</dbReference>
<evidence type="ECO:0000256" key="3">
    <source>
        <dbReference type="SAM" id="MobiDB-lite"/>
    </source>
</evidence>
<evidence type="ECO:0000259" key="4">
    <source>
        <dbReference type="Pfam" id="PF00890"/>
    </source>
</evidence>
<organism evidence="5 6">
    <name type="scientific">Mycolicibacterium goodii</name>
    <name type="common">Mycobacterium goodii</name>
    <dbReference type="NCBI Taxonomy" id="134601"/>
    <lineage>
        <taxon>Bacteria</taxon>
        <taxon>Bacillati</taxon>
        <taxon>Actinomycetota</taxon>
        <taxon>Actinomycetes</taxon>
        <taxon>Mycobacteriales</taxon>
        <taxon>Mycobacteriaceae</taxon>
        <taxon>Mycolicibacterium</taxon>
    </lineage>
</organism>
<evidence type="ECO:0000313" key="5">
    <source>
        <dbReference type="EMBL" id="AKS36719.1"/>
    </source>
</evidence>
<dbReference type="Proteomes" id="UP000062255">
    <property type="component" value="Chromosome"/>
</dbReference>
<dbReference type="Pfam" id="PF00890">
    <property type="entry name" value="FAD_binding_2"/>
    <property type="match status" value="1"/>
</dbReference>
<feature type="domain" description="FAD-dependent oxidoreductase 2 FAD-binding" evidence="4">
    <location>
        <begin position="7"/>
        <end position="213"/>
    </location>
</feature>
<evidence type="ECO:0000256" key="2">
    <source>
        <dbReference type="ARBA" id="ARBA00023002"/>
    </source>
</evidence>
<dbReference type="PATRIC" id="fig|134601.6.peg.5843"/>
<dbReference type="GO" id="GO:0016491">
    <property type="term" value="F:oxidoreductase activity"/>
    <property type="evidence" value="ECO:0007669"/>
    <property type="project" value="UniProtKB-KW"/>
</dbReference>
<dbReference type="SUPFAM" id="SSF51905">
    <property type="entry name" value="FAD/NAD(P)-binding domain"/>
    <property type="match status" value="1"/>
</dbReference>
<keyword evidence="1" id="KW-0285">Flavoprotein</keyword>
<protein>
    <recommendedName>
        <fullName evidence="4">FAD-dependent oxidoreductase 2 FAD-binding domain-containing protein</fullName>
    </recommendedName>
</protein>
<accession>A0A0K0XH37</accession>
<dbReference type="AlphaFoldDB" id="A0A0K0XH37"/>
<evidence type="ECO:0000256" key="1">
    <source>
        <dbReference type="ARBA" id="ARBA00022630"/>
    </source>
</evidence>
<dbReference type="RefSeq" id="WP_049749102.1">
    <property type="nucleotide sequence ID" value="NZ_CP012150.1"/>
</dbReference>
<dbReference type="EMBL" id="CP012150">
    <property type="protein sequence ID" value="AKS36719.1"/>
    <property type="molecule type" value="Genomic_DNA"/>
</dbReference>
<name>A0A0K0XH37_MYCGD</name>
<proteinExistence type="predicted"/>
<gene>
    <name evidence="5" type="ORF">AFA91_28280</name>
</gene>
<dbReference type="Gene3D" id="3.50.50.60">
    <property type="entry name" value="FAD/NAD(P)-binding domain"/>
    <property type="match status" value="2"/>
</dbReference>
<dbReference type="InterPro" id="IPR003953">
    <property type="entry name" value="FAD-dep_OxRdtase_2_FAD-bd"/>
</dbReference>
<evidence type="ECO:0000313" key="6">
    <source>
        <dbReference type="Proteomes" id="UP000062255"/>
    </source>
</evidence>